<protein>
    <submittedName>
        <fullName evidence="2">Uncharacterized protein</fullName>
    </submittedName>
</protein>
<dbReference type="Proteomes" id="UP000199088">
    <property type="component" value="Unassembled WGS sequence"/>
</dbReference>
<proteinExistence type="predicted"/>
<evidence type="ECO:0000256" key="1">
    <source>
        <dbReference type="SAM" id="Phobius"/>
    </source>
</evidence>
<keyword evidence="1" id="KW-0472">Membrane</keyword>
<dbReference type="STRING" id="1052260.SAMN05660199_01334"/>
<name>A0A1H0GS73_9ACTN</name>
<organism evidence="2 3">
    <name type="scientific">Klenkia soli</name>
    <dbReference type="NCBI Taxonomy" id="1052260"/>
    <lineage>
        <taxon>Bacteria</taxon>
        <taxon>Bacillati</taxon>
        <taxon>Actinomycetota</taxon>
        <taxon>Actinomycetes</taxon>
        <taxon>Geodermatophilales</taxon>
        <taxon>Geodermatophilaceae</taxon>
        <taxon>Klenkia</taxon>
    </lineage>
</organism>
<evidence type="ECO:0000313" key="2">
    <source>
        <dbReference type="EMBL" id="SDO09700.1"/>
    </source>
</evidence>
<reference evidence="3" key="1">
    <citation type="submission" date="2016-10" db="EMBL/GenBank/DDBJ databases">
        <authorList>
            <person name="Varghese N."/>
            <person name="Submissions S."/>
        </authorList>
    </citation>
    <scope>NUCLEOTIDE SEQUENCE [LARGE SCALE GENOMIC DNA]</scope>
    <source>
        <strain evidence="3">DSM 45843</strain>
    </source>
</reference>
<dbReference type="EMBL" id="FNIR01000003">
    <property type="protein sequence ID" value="SDO09700.1"/>
    <property type="molecule type" value="Genomic_DNA"/>
</dbReference>
<sequence length="221" mass="22824">MITGWDRLGTRTIAPMRLYADRPVLRTRQLTADLLLLGWALLWVLVARAVHAAVLVLAEPGVQLESLGRSIGDTMGDAAGVAGDVPLVGDDLSSPFRSLGESGDGVAGAGQGLQDAVHTLAWVLAVALVVIPVGWALVRWATWRLGWAREATAAGGLDVELLAARAVATAPLPALAGLPTGTGAAWRAGDASAVRALADLELRRLGLRPGSEAGVDGAQLR</sequence>
<gene>
    <name evidence="2" type="ORF">SAMN05660199_01334</name>
</gene>
<dbReference type="AlphaFoldDB" id="A0A1H0GS73"/>
<evidence type="ECO:0000313" key="3">
    <source>
        <dbReference type="Proteomes" id="UP000199088"/>
    </source>
</evidence>
<accession>A0A1H0GS73</accession>
<keyword evidence="1" id="KW-1133">Transmembrane helix</keyword>
<feature type="transmembrane region" description="Helical" evidence="1">
    <location>
        <begin position="120"/>
        <end position="138"/>
    </location>
</feature>
<keyword evidence="1" id="KW-0812">Transmembrane</keyword>
<feature type="transmembrane region" description="Helical" evidence="1">
    <location>
        <begin position="34"/>
        <end position="58"/>
    </location>
</feature>
<keyword evidence="3" id="KW-1185">Reference proteome</keyword>